<organism evidence="1 2">
    <name type="scientific">Avena sativa</name>
    <name type="common">Oat</name>
    <dbReference type="NCBI Taxonomy" id="4498"/>
    <lineage>
        <taxon>Eukaryota</taxon>
        <taxon>Viridiplantae</taxon>
        <taxon>Streptophyta</taxon>
        <taxon>Embryophyta</taxon>
        <taxon>Tracheophyta</taxon>
        <taxon>Spermatophyta</taxon>
        <taxon>Magnoliopsida</taxon>
        <taxon>Liliopsida</taxon>
        <taxon>Poales</taxon>
        <taxon>Poaceae</taxon>
        <taxon>BOP clade</taxon>
        <taxon>Pooideae</taxon>
        <taxon>Poodae</taxon>
        <taxon>Poeae</taxon>
        <taxon>Poeae Chloroplast Group 1 (Aveneae type)</taxon>
        <taxon>Aveninae</taxon>
        <taxon>Avena</taxon>
    </lineage>
</organism>
<sequence>MEGFSTHHHSYSHPHEPLLACFPACCNLEAEATMAYECSTSSPPLPMVMQQLQESFPPSFGAEAGGGGDKGRRMVSVEASLGSAQEMDGSGGKMISRKKRSNANVAGVKAKREVRGHGGVDDAKVEEEAAGYVHVRARRGQATDSHSVAERLRRERISEKMKMLQSLVPGCDKLTGKVLLDEIISYVQSLQSQVEFLSMRLATLNPMMVYELGLDIGSMCHPGAPQPQMVKMAETSPHEFVQWMGQPTATASFAEAQGVPTGATGLAQDGSSSSSRVMQQVQRQQEEESNNCVSFFQQCD</sequence>
<accession>A0ACD5W2L0</accession>
<keyword evidence="2" id="KW-1185">Reference proteome</keyword>
<dbReference type="EnsemblPlants" id="AVESA.00010b.r2.3DG0565170.1">
    <property type="protein sequence ID" value="AVESA.00010b.r2.3DG0565170.1.CDS"/>
    <property type="gene ID" value="AVESA.00010b.r2.3DG0565170"/>
</dbReference>
<name>A0ACD5W2L0_AVESA</name>
<dbReference type="Proteomes" id="UP001732700">
    <property type="component" value="Chromosome 3D"/>
</dbReference>
<proteinExistence type="predicted"/>
<reference evidence="1" key="1">
    <citation type="submission" date="2021-05" db="EMBL/GenBank/DDBJ databases">
        <authorList>
            <person name="Scholz U."/>
            <person name="Mascher M."/>
            <person name="Fiebig A."/>
        </authorList>
    </citation>
    <scope>NUCLEOTIDE SEQUENCE [LARGE SCALE GENOMIC DNA]</scope>
</reference>
<reference evidence="1" key="2">
    <citation type="submission" date="2025-09" db="UniProtKB">
        <authorList>
            <consortium name="EnsemblPlants"/>
        </authorList>
    </citation>
    <scope>IDENTIFICATION</scope>
</reference>
<protein>
    <submittedName>
        <fullName evidence="1">Uncharacterized protein</fullName>
    </submittedName>
</protein>
<evidence type="ECO:0000313" key="2">
    <source>
        <dbReference type="Proteomes" id="UP001732700"/>
    </source>
</evidence>
<evidence type="ECO:0000313" key="1">
    <source>
        <dbReference type="EnsemblPlants" id="AVESA.00010b.r2.3DG0565170.1.CDS"/>
    </source>
</evidence>